<dbReference type="GO" id="GO:0006355">
    <property type="term" value="P:regulation of DNA-templated transcription"/>
    <property type="evidence" value="ECO:0007669"/>
    <property type="project" value="InterPro"/>
</dbReference>
<name>A0A1D8USM6_9PROT</name>
<dbReference type="PROSITE" id="PS50110">
    <property type="entry name" value="RESPONSE_REGULATORY"/>
    <property type="match status" value="1"/>
</dbReference>
<dbReference type="PANTHER" id="PTHR48111:SF36">
    <property type="entry name" value="TRANSCRIPTIONAL REGULATORY PROTEIN CUTR"/>
    <property type="match status" value="1"/>
</dbReference>
<keyword evidence="1 3" id="KW-0238">DNA-binding</keyword>
<dbReference type="PROSITE" id="PS51755">
    <property type="entry name" value="OMPR_PHOB"/>
    <property type="match status" value="1"/>
</dbReference>
<dbReference type="Proteomes" id="UP000179145">
    <property type="component" value="Chromosome"/>
</dbReference>
<protein>
    <submittedName>
        <fullName evidence="4">Uncharacterized protein</fullName>
    </submittedName>
</protein>
<evidence type="ECO:0000256" key="1">
    <source>
        <dbReference type="ARBA" id="ARBA00023125"/>
    </source>
</evidence>
<proteinExistence type="predicted"/>
<evidence type="ECO:0000256" key="2">
    <source>
        <dbReference type="PROSITE-ProRule" id="PRU00169"/>
    </source>
</evidence>
<dbReference type="RefSeq" id="WP_029605241.1">
    <property type="nucleotide sequence ID" value="NZ_CP158988.1"/>
</dbReference>
<comment type="caution">
    <text evidence="2">Lacks conserved residue(s) required for the propagation of feature annotation.</text>
</comment>
<sequence>MLQNTEFATTLKERLQTAGFGADIFANLAEATEAMVANNYDLILLGEQLDDGETKTWWRHRNRNRRITSDAFVILMTDHEEERIAALEAGADDSIGYDIDPRELIARVRAVLRRPRELMIEQHEFSDITLCTCTREVHVAGCPLSLQKRETAILESLIRRRGRVVPRAGLEHDVYGAQAEYCPNSLEVRVSRIRRQLAQAGSAVTIETVRGVGYRLAVRIAEGCVDSELRQAATLKARRMANNFVHSGAMSARERATFSG</sequence>
<dbReference type="GO" id="GO:0032993">
    <property type="term" value="C:protein-DNA complex"/>
    <property type="evidence" value="ECO:0007669"/>
    <property type="project" value="TreeGrafter"/>
</dbReference>
<dbReference type="PANTHER" id="PTHR48111">
    <property type="entry name" value="REGULATOR OF RPOS"/>
    <property type="match status" value="1"/>
</dbReference>
<evidence type="ECO:0000256" key="3">
    <source>
        <dbReference type="PROSITE-ProRule" id="PRU01091"/>
    </source>
</evidence>
<dbReference type="KEGG" id="kba:A0U89_05335"/>
<dbReference type="SUPFAM" id="SSF46894">
    <property type="entry name" value="C-terminal effector domain of the bipartite response regulators"/>
    <property type="match status" value="1"/>
</dbReference>
<dbReference type="InterPro" id="IPR016032">
    <property type="entry name" value="Sig_transdc_resp-reg_C-effctor"/>
</dbReference>
<evidence type="ECO:0000313" key="4">
    <source>
        <dbReference type="EMBL" id="AOX16644.1"/>
    </source>
</evidence>
<evidence type="ECO:0000313" key="5">
    <source>
        <dbReference type="Proteomes" id="UP000179145"/>
    </source>
</evidence>
<dbReference type="InterPro" id="IPR039420">
    <property type="entry name" value="WalR-like"/>
</dbReference>
<gene>
    <name evidence="4" type="ORF">A0U89_05335</name>
</gene>
<dbReference type="GO" id="GO:0005829">
    <property type="term" value="C:cytosol"/>
    <property type="evidence" value="ECO:0007669"/>
    <property type="project" value="TreeGrafter"/>
</dbReference>
<keyword evidence="5" id="KW-1185">Reference proteome</keyword>
<dbReference type="STRING" id="153496.A0U89_05335"/>
<dbReference type="eggNOG" id="COG0745">
    <property type="taxonomic scope" value="Bacteria"/>
</dbReference>
<dbReference type="GO" id="GO:0000976">
    <property type="term" value="F:transcription cis-regulatory region binding"/>
    <property type="evidence" value="ECO:0007669"/>
    <property type="project" value="TreeGrafter"/>
</dbReference>
<dbReference type="Gene3D" id="1.10.10.10">
    <property type="entry name" value="Winged helix-like DNA-binding domain superfamily/Winged helix DNA-binding domain"/>
    <property type="match status" value="1"/>
</dbReference>
<dbReference type="SUPFAM" id="SSF52172">
    <property type="entry name" value="CheY-like"/>
    <property type="match status" value="1"/>
</dbReference>
<dbReference type="InterPro" id="IPR001867">
    <property type="entry name" value="OmpR/PhoB-type_DNA-bd"/>
</dbReference>
<feature type="DNA-binding region" description="OmpR/PhoB-type" evidence="3">
    <location>
        <begin position="120"/>
        <end position="218"/>
    </location>
</feature>
<dbReference type="InterPro" id="IPR011006">
    <property type="entry name" value="CheY-like_superfamily"/>
</dbReference>
<dbReference type="SMART" id="SM00862">
    <property type="entry name" value="Trans_reg_C"/>
    <property type="match status" value="1"/>
</dbReference>
<dbReference type="InterPro" id="IPR001789">
    <property type="entry name" value="Sig_transdc_resp-reg_receiver"/>
</dbReference>
<dbReference type="AlphaFoldDB" id="A0A1D8USM6"/>
<dbReference type="InterPro" id="IPR036388">
    <property type="entry name" value="WH-like_DNA-bd_sf"/>
</dbReference>
<dbReference type="Gene3D" id="3.40.50.2300">
    <property type="match status" value="1"/>
</dbReference>
<organism evidence="4 5">
    <name type="scientific">Kozakia baliensis</name>
    <dbReference type="NCBI Taxonomy" id="153496"/>
    <lineage>
        <taxon>Bacteria</taxon>
        <taxon>Pseudomonadati</taxon>
        <taxon>Pseudomonadota</taxon>
        <taxon>Alphaproteobacteria</taxon>
        <taxon>Acetobacterales</taxon>
        <taxon>Acetobacteraceae</taxon>
        <taxon>Kozakia</taxon>
    </lineage>
</organism>
<dbReference type="EMBL" id="CP014674">
    <property type="protein sequence ID" value="AOX16644.1"/>
    <property type="molecule type" value="Genomic_DNA"/>
</dbReference>
<dbReference type="GO" id="GO:0000156">
    <property type="term" value="F:phosphorelay response regulator activity"/>
    <property type="evidence" value="ECO:0007669"/>
    <property type="project" value="TreeGrafter"/>
</dbReference>
<accession>A0A1D8USM6</accession>
<dbReference type="CDD" id="cd00383">
    <property type="entry name" value="trans_reg_C"/>
    <property type="match status" value="1"/>
</dbReference>
<reference evidence="4 5" key="1">
    <citation type="journal article" date="2016" name="Microb. Cell Fact.">
        <title>Dissection of exopolysaccharide biosynthesis in Kozakia baliensis.</title>
        <authorList>
            <person name="Brandt J.U."/>
            <person name="Jakob F."/>
            <person name="Behr J."/>
            <person name="Geissler A.J."/>
            <person name="Vogel R.F."/>
        </authorList>
    </citation>
    <scope>NUCLEOTIDE SEQUENCE [LARGE SCALE GENOMIC DNA]</scope>
    <source>
        <strain evidence="4 5">DSM 14400</strain>
    </source>
</reference>
<dbReference type="Pfam" id="PF00486">
    <property type="entry name" value="Trans_reg_C"/>
    <property type="match status" value="1"/>
</dbReference>